<evidence type="ECO:0000256" key="2">
    <source>
        <dbReference type="ARBA" id="ARBA00009085"/>
    </source>
</evidence>
<proteinExistence type="inferred from homology"/>
<feature type="domain" description="USP" evidence="6">
    <location>
        <begin position="1"/>
        <end position="318"/>
    </location>
</feature>
<sequence length="320" mass="36719">MKCLVVSSGNLIGVSQSLSSDPALESANSDDGLLQELGDLFWQMKPDSSNRGAIAPKRFIQKLRYEIEMYRDHEQQDAHEFFIVLVNSIVEDLRRLSISTFYPVEIEPARLMQLENYVSSEELLPVKEKTETWIHDFFQGTFEYETFCLCCESTTRRLESFLDLSIDILDGCSLSGCIKKFSSKELLNGSEKYFCQSCASHQEALRSVRIVKMPLLLTIHLKRFKFVETECGALYKRLPYRILLPLELRLTHLILDHSLCRSMSRGHYVSCIKSDSGWLLYDDQTVENMSDKQLQTFFGGITENCGVNSGYLLFYQLVGD</sequence>
<dbReference type="InterPro" id="IPR001394">
    <property type="entry name" value="Peptidase_C19_UCH"/>
</dbReference>
<evidence type="ECO:0000256" key="4">
    <source>
        <dbReference type="ARBA" id="ARBA00022670"/>
    </source>
</evidence>
<evidence type="ECO:0000313" key="7">
    <source>
        <dbReference type="EMBL" id="KAF8821433.1"/>
    </source>
</evidence>
<evidence type="ECO:0000259" key="6">
    <source>
        <dbReference type="PROSITE" id="PS50235"/>
    </source>
</evidence>
<dbReference type="Proteomes" id="UP000823046">
    <property type="component" value="Unassembled WGS sequence"/>
</dbReference>
<evidence type="ECO:0000256" key="3">
    <source>
        <dbReference type="ARBA" id="ARBA00012759"/>
    </source>
</evidence>
<evidence type="ECO:0000313" key="8">
    <source>
        <dbReference type="Proteomes" id="UP000823046"/>
    </source>
</evidence>
<comment type="catalytic activity">
    <reaction evidence="1">
        <text>Thiol-dependent hydrolysis of ester, thioester, amide, peptide and isopeptide bonds formed by the C-terminal Gly of ubiquitin (a 76-residue protein attached to proteins as an intracellular targeting signal).</text>
        <dbReference type="EC" id="3.4.19.12"/>
    </reaction>
</comment>
<dbReference type="InterPro" id="IPR050164">
    <property type="entry name" value="Peptidase_C19"/>
</dbReference>
<dbReference type="SUPFAM" id="SSF54001">
    <property type="entry name" value="Cysteine proteinases"/>
    <property type="match status" value="1"/>
</dbReference>
<dbReference type="GO" id="GO:0016787">
    <property type="term" value="F:hydrolase activity"/>
    <property type="evidence" value="ECO:0007669"/>
    <property type="project" value="UniProtKB-KW"/>
</dbReference>
<keyword evidence="4" id="KW-0645">Protease</keyword>
<dbReference type="EMBL" id="JADAQX010000181">
    <property type="protein sequence ID" value="KAF8821433.1"/>
    <property type="molecule type" value="Genomic_DNA"/>
</dbReference>
<dbReference type="PROSITE" id="PS50235">
    <property type="entry name" value="USP_3"/>
    <property type="match status" value="1"/>
</dbReference>
<comment type="caution">
    <text evidence="7">The sequence shown here is derived from an EMBL/GenBank/DDBJ whole genome shotgun (WGS) entry which is preliminary data.</text>
</comment>
<dbReference type="EC" id="3.4.19.12" evidence="3"/>
<dbReference type="PANTHER" id="PTHR24006:SF733">
    <property type="entry name" value="RE52890P"/>
    <property type="match status" value="1"/>
</dbReference>
<dbReference type="InterPro" id="IPR028889">
    <property type="entry name" value="USP"/>
</dbReference>
<evidence type="ECO:0000256" key="5">
    <source>
        <dbReference type="ARBA" id="ARBA00022801"/>
    </source>
</evidence>
<dbReference type="InterPro" id="IPR038765">
    <property type="entry name" value="Papain-like_cys_pep_sf"/>
</dbReference>
<name>A0ABQ7JBV6_9APIC</name>
<protein>
    <recommendedName>
        <fullName evidence="3">ubiquitinyl hydrolase 1</fullName>
        <ecNumber evidence="3">3.4.19.12</ecNumber>
    </recommendedName>
</protein>
<keyword evidence="5 7" id="KW-0378">Hydrolase</keyword>
<dbReference type="PANTHER" id="PTHR24006">
    <property type="entry name" value="UBIQUITIN CARBOXYL-TERMINAL HYDROLASE"/>
    <property type="match status" value="1"/>
</dbReference>
<dbReference type="Pfam" id="PF00443">
    <property type="entry name" value="UCH"/>
    <property type="match status" value="1"/>
</dbReference>
<comment type="similarity">
    <text evidence="2">Belongs to the peptidase C19 family.</text>
</comment>
<gene>
    <name evidence="7" type="ORF">IE077_002037</name>
</gene>
<keyword evidence="8" id="KW-1185">Reference proteome</keyword>
<organism evidence="7 8">
    <name type="scientific">Cardiosporidium cionae</name>
    <dbReference type="NCBI Taxonomy" id="476202"/>
    <lineage>
        <taxon>Eukaryota</taxon>
        <taxon>Sar</taxon>
        <taxon>Alveolata</taxon>
        <taxon>Apicomplexa</taxon>
        <taxon>Aconoidasida</taxon>
        <taxon>Nephromycida</taxon>
        <taxon>Cardiosporidium</taxon>
    </lineage>
</organism>
<reference evidence="7 8" key="1">
    <citation type="journal article" date="2020" name="bioRxiv">
        <title>Metabolic contributions of an alphaproteobacterial endosymbiont in the apicomplexan Cardiosporidium cionae.</title>
        <authorList>
            <person name="Hunter E.S."/>
            <person name="Paight C.J."/>
            <person name="Lane C.E."/>
        </authorList>
    </citation>
    <scope>NUCLEOTIDE SEQUENCE [LARGE SCALE GENOMIC DNA]</scope>
    <source>
        <strain evidence="7">ESH_2018</strain>
    </source>
</reference>
<dbReference type="Gene3D" id="3.90.70.10">
    <property type="entry name" value="Cysteine proteinases"/>
    <property type="match status" value="1"/>
</dbReference>
<accession>A0ABQ7JBV6</accession>
<evidence type="ECO:0000256" key="1">
    <source>
        <dbReference type="ARBA" id="ARBA00000707"/>
    </source>
</evidence>